<dbReference type="EMBL" id="CAMXCT030001260">
    <property type="protein sequence ID" value="CAL4775694.1"/>
    <property type="molecule type" value="Genomic_DNA"/>
</dbReference>
<evidence type="ECO:0000313" key="2">
    <source>
        <dbReference type="EMBL" id="CAL1141757.1"/>
    </source>
</evidence>
<dbReference type="Proteomes" id="UP001152797">
    <property type="component" value="Unassembled WGS sequence"/>
</dbReference>
<protein>
    <submittedName>
        <fullName evidence="1">Uncharacterized protein</fullName>
    </submittedName>
</protein>
<keyword evidence="3" id="KW-1185">Reference proteome</keyword>
<comment type="caution">
    <text evidence="1">The sequence shown here is derived from an EMBL/GenBank/DDBJ whole genome shotgun (WGS) entry which is preliminary data.</text>
</comment>
<organism evidence="1">
    <name type="scientific">Cladocopium goreaui</name>
    <dbReference type="NCBI Taxonomy" id="2562237"/>
    <lineage>
        <taxon>Eukaryota</taxon>
        <taxon>Sar</taxon>
        <taxon>Alveolata</taxon>
        <taxon>Dinophyceae</taxon>
        <taxon>Suessiales</taxon>
        <taxon>Symbiodiniaceae</taxon>
        <taxon>Cladocopium</taxon>
    </lineage>
</organism>
<gene>
    <name evidence="1" type="ORF">C1SCF055_LOCUS15561</name>
</gene>
<name>A0A9P1CA54_9DINO</name>
<reference evidence="1" key="1">
    <citation type="submission" date="2022-10" db="EMBL/GenBank/DDBJ databases">
        <authorList>
            <person name="Chen Y."/>
            <person name="Dougan E. K."/>
            <person name="Chan C."/>
            <person name="Rhodes N."/>
            <person name="Thang M."/>
        </authorList>
    </citation>
    <scope>NUCLEOTIDE SEQUENCE</scope>
</reference>
<dbReference type="EMBL" id="CAMXCT010001260">
    <property type="protein sequence ID" value="CAI3988382.1"/>
    <property type="molecule type" value="Genomic_DNA"/>
</dbReference>
<dbReference type="AlphaFoldDB" id="A0A9P1CA54"/>
<dbReference type="EMBL" id="CAMXCT020001260">
    <property type="protein sequence ID" value="CAL1141757.1"/>
    <property type="molecule type" value="Genomic_DNA"/>
</dbReference>
<accession>A0A9P1CA54</accession>
<evidence type="ECO:0000313" key="1">
    <source>
        <dbReference type="EMBL" id="CAI3988382.1"/>
    </source>
</evidence>
<sequence>MGGQPSKVPGGAFMAIRERNPDGFCFDVNQPMTFKDIYYKNKNRDPGEREFLVDDQQIDREKLGETLPYLGQKLEWDPDAKEYKPLKGMQWGTIVKGYEVGNYVYDSIAMISARVQPLSKVEETTEVMKVVSPETPEIHPCVGGLEKGGVFEIARPMF</sequence>
<proteinExistence type="predicted"/>
<evidence type="ECO:0000313" key="3">
    <source>
        <dbReference type="Proteomes" id="UP001152797"/>
    </source>
</evidence>
<reference evidence="2" key="2">
    <citation type="submission" date="2024-04" db="EMBL/GenBank/DDBJ databases">
        <authorList>
            <person name="Chen Y."/>
            <person name="Shah S."/>
            <person name="Dougan E. K."/>
            <person name="Thang M."/>
            <person name="Chan C."/>
        </authorList>
    </citation>
    <scope>NUCLEOTIDE SEQUENCE [LARGE SCALE GENOMIC DNA]</scope>
</reference>